<dbReference type="RefSeq" id="WP_175500979.1">
    <property type="nucleotide sequence ID" value="NZ_JBANDC010000005.1"/>
</dbReference>
<dbReference type="Proteomes" id="UP001495910">
    <property type="component" value="Unassembled WGS sequence"/>
</dbReference>
<dbReference type="EMBL" id="JBANDC010000005">
    <property type="protein sequence ID" value="MEM4987621.1"/>
    <property type="molecule type" value="Genomic_DNA"/>
</dbReference>
<evidence type="ECO:0000313" key="2">
    <source>
        <dbReference type="Proteomes" id="UP001495910"/>
    </source>
</evidence>
<proteinExistence type="predicted"/>
<evidence type="ECO:0000313" key="1">
    <source>
        <dbReference type="EMBL" id="MEM4987621.1"/>
    </source>
</evidence>
<name>A0ABU9PUG1_9BURK</name>
<accession>A0ABU9PUG1</accession>
<comment type="caution">
    <text evidence="1">The sequence shown here is derived from an EMBL/GenBank/DDBJ whole genome shotgun (WGS) entry which is preliminary data.</text>
</comment>
<reference evidence="1 2" key="1">
    <citation type="submission" date="2024-02" db="EMBL/GenBank/DDBJ databases">
        <title>Draft genome sequence of Collimonas sp. strain H4R21, an effective mineral-weathering bacterial strain isolated from the beech rhizosphere.</title>
        <authorList>
            <person name="Morin E."/>
            <person name="Uroz S."/>
            <person name="Leveau J.H.J."/>
            <person name="Kumar R."/>
            <person name="Rey M.W."/>
            <person name="Pham J."/>
        </authorList>
    </citation>
    <scope>NUCLEOTIDE SEQUENCE [LARGE SCALE GENOMIC DNA]</scope>
    <source>
        <strain evidence="1 2">H4R21</strain>
    </source>
</reference>
<sequence length="49" mass="4989">MKTKEDVVLAVVRAFASLLKQIGGAAGPFLPLGDSLIASASGVHAGMHR</sequence>
<gene>
    <name evidence="1" type="ORF">V8G57_09505</name>
</gene>
<organism evidence="1 2">
    <name type="scientific">Collimonas rhizosphaerae</name>
    <dbReference type="NCBI Taxonomy" id="3126357"/>
    <lineage>
        <taxon>Bacteria</taxon>
        <taxon>Pseudomonadati</taxon>
        <taxon>Pseudomonadota</taxon>
        <taxon>Betaproteobacteria</taxon>
        <taxon>Burkholderiales</taxon>
        <taxon>Oxalobacteraceae</taxon>
        <taxon>Collimonas</taxon>
    </lineage>
</organism>
<protein>
    <submittedName>
        <fullName evidence="1">Uncharacterized protein</fullName>
    </submittedName>
</protein>
<keyword evidence="2" id="KW-1185">Reference proteome</keyword>